<sequence length="80" mass="8510">MHWEVLEAALEEIVQGGMVIDTNINKIVSALDDANKQDESSSNLTSVNANLNGPSSNSVIANSVAGGFGNRFFNRWSSGI</sequence>
<evidence type="ECO:0000313" key="2">
    <source>
        <dbReference type="Proteomes" id="UP001165064"/>
    </source>
</evidence>
<gene>
    <name evidence="1" type="ORF">Amon02_000833300</name>
</gene>
<keyword evidence="2" id="KW-1185">Reference proteome</keyword>
<dbReference type="Proteomes" id="UP001165064">
    <property type="component" value="Unassembled WGS sequence"/>
</dbReference>
<evidence type="ECO:0000313" key="1">
    <source>
        <dbReference type="EMBL" id="GME88246.1"/>
    </source>
</evidence>
<protein>
    <submittedName>
        <fullName evidence="1">Unnamed protein product</fullName>
    </submittedName>
</protein>
<name>A0ACB5TH66_AMBMO</name>
<accession>A0ACB5TH66</accession>
<comment type="caution">
    <text evidence="1">The sequence shown here is derived from an EMBL/GenBank/DDBJ whole genome shotgun (WGS) entry which is preliminary data.</text>
</comment>
<organism evidence="1 2">
    <name type="scientific">Ambrosiozyma monospora</name>
    <name type="common">Yeast</name>
    <name type="synonym">Endomycopsis monosporus</name>
    <dbReference type="NCBI Taxonomy" id="43982"/>
    <lineage>
        <taxon>Eukaryota</taxon>
        <taxon>Fungi</taxon>
        <taxon>Dikarya</taxon>
        <taxon>Ascomycota</taxon>
        <taxon>Saccharomycotina</taxon>
        <taxon>Pichiomycetes</taxon>
        <taxon>Pichiales</taxon>
        <taxon>Pichiaceae</taxon>
        <taxon>Ambrosiozyma</taxon>
    </lineage>
</organism>
<dbReference type="EMBL" id="BSXS01007296">
    <property type="protein sequence ID" value="GME88246.1"/>
    <property type="molecule type" value="Genomic_DNA"/>
</dbReference>
<proteinExistence type="predicted"/>
<reference evidence="1" key="1">
    <citation type="submission" date="2023-04" db="EMBL/GenBank/DDBJ databases">
        <title>Ambrosiozyma monospora NBRC 10751.</title>
        <authorList>
            <person name="Ichikawa N."/>
            <person name="Sato H."/>
            <person name="Tonouchi N."/>
        </authorList>
    </citation>
    <scope>NUCLEOTIDE SEQUENCE</scope>
    <source>
        <strain evidence="1">NBRC 10751</strain>
    </source>
</reference>